<name>A0ABV7II59_9RHOB</name>
<proteinExistence type="predicted"/>
<comment type="caution">
    <text evidence="1">The sequence shown here is derived from an EMBL/GenBank/DDBJ whole genome shotgun (WGS) entry which is preliminary data.</text>
</comment>
<gene>
    <name evidence="1" type="ORF">ACFOD7_14240</name>
</gene>
<protein>
    <submittedName>
        <fullName evidence="1">Uncharacterized protein</fullName>
    </submittedName>
</protein>
<reference evidence="2" key="1">
    <citation type="journal article" date="2019" name="Int. J. Syst. Evol. Microbiol.">
        <title>The Global Catalogue of Microorganisms (GCM) 10K type strain sequencing project: providing services to taxonomists for standard genome sequencing and annotation.</title>
        <authorList>
            <consortium name="The Broad Institute Genomics Platform"/>
            <consortium name="The Broad Institute Genome Sequencing Center for Infectious Disease"/>
            <person name="Wu L."/>
            <person name="Ma J."/>
        </authorList>
    </citation>
    <scope>NUCLEOTIDE SEQUENCE [LARGE SCALE GENOMIC DNA]</scope>
    <source>
        <strain evidence="2">KCTC 52239</strain>
    </source>
</reference>
<keyword evidence="2" id="KW-1185">Reference proteome</keyword>
<organism evidence="1 2">
    <name type="scientific">Paracoccus fontiphilus</name>
    <dbReference type="NCBI Taxonomy" id="1815556"/>
    <lineage>
        <taxon>Bacteria</taxon>
        <taxon>Pseudomonadati</taxon>
        <taxon>Pseudomonadota</taxon>
        <taxon>Alphaproteobacteria</taxon>
        <taxon>Rhodobacterales</taxon>
        <taxon>Paracoccaceae</taxon>
        <taxon>Paracoccus</taxon>
    </lineage>
</organism>
<accession>A0ABV7II59</accession>
<sequence>MPLSQFPTAMPAAVSAVLRVAAALRYIRDSSGDLPFRALDELQDALRASKITTFAALSEGAKAPEAAEAFMSGLGGPVTLAAYEAAAMDIEAKASAWNTYLGGVLQSLPVDAVIGMVTISTDGVDTRHIERRAFMPAAYADPLRASQELADLAAAFEAVGA</sequence>
<evidence type="ECO:0000313" key="1">
    <source>
        <dbReference type="EMBL" id="MFC3169208.1"/>
    </source>
</evidence>
<evidence type="ECO:0000313" key="2">
    <source>
        <dbReference type="Proteomes" id="UP001595557"/>
    </source>
</evidence>
<dbReference type="EMBL" id="JBHRTE010000059">
    <property type="protein sequence ID" value="MFC3169208.1"/>
    <property type="molecule type" value="Genomic_DNA"/>
</dbReference>
<dbReference type="RefSeq" id="WP_207464393.1">
    <property type="nucleotide sequence ID" value="NZ_JAFNAW010000001.1"/>
</dbReference>
<dbReference type="Proteomes" id="UP001595557">
    <property type="component" value="Unassembled WGS sequence"/>
</dbReference>